<dbReference type="InterPro" id="IPR011608">
    <property type="entry name" value="PRD"/>
</dbReference>
<feature type="domain" description="PRD" evidence="1">
    <location>
        <begin position="16"/>
        <end position="119"/>
    </location>
</feature>
<evidence type="ECO:0000313" key="3">
    <source>
        <dbReference type="Proteomes" id="UP000526184"/>
    </source>
</evidence>
<protein>
    <submittedName>
        <fullName evidence="2">PRD domain-containing protein</fullName>
    </submittedName>
</protein>
<evidence type="ECO:0000313" key="2">
    <source>
        <dbReference type="EMBL" id="NYV27831.1"/>
    </source>
</evidence>
<name>A0A7Z0T722_9FUSO</name>
<dbReference type="AlphaFoldDB" id="A0A7Z0T722"/>
<keyword evidence="3" id="KW-1185">Reference proteome</keyword>
<reference evidence="2 3" key="1">
    <citation type="submission" date="2020-05" db="EMBL/GenBank/DDBJ databases">
        <title>Streptobacillus felis strain LHL191014123.</title>
        <authorList>
            <person name="Fawzy A."/>
            <person name="Rau J."/>
            <person name="Risse K."/>
            <person name="Schauerte N."/>
            <person name="Geiger C."/>
            <person name="Blom J."/>
            <person name="Imirzalioglu C."/>
            <person name="Falgenhauer J."/>
            <person name="Bach A."/>
            <person name="Herden C."/>
            <person name="Eisenberg T."/>
        </authorList>
    </citation>
    <scope>NUCLEOTIDE SEQUENCE [LARGE SCALE GENOMIC DNA]</scope>
    <source>
        <strain evidence="2 3">LHL191014123</strain>
    </source>
</reference>
<dbReference type="RefSeq" id="WP_180135853.1">
    <property type="nucleotide sequence ID" value="NZ_JABMKT010000013.1"/>
</dbReference>
<dbReference type="GO" id="GO:0006355">
    <property type="term" value="P:regulation of DNA-templated transcription"/>
    <property type="evidence" value="ECO:0007669"/>
    <property type="project" value="InterPro"/>
</dbReference>
<dbReference type="Pfam" id="PF00874">
    <property type="entry name" value="PRD"/>
    <property type="match status" value="1"/>
</dbReference>
<dbReference type="PROSITE" id="PS51372">
    <property type="entry name" value="PRD_2"/>
    <property type="match status" value="1"/>
</dbReference>
<dbReference type="Gene3D" id="1.10.1790.10">
    <property type="entry name" value="PRD domain"/>
    <property type="match status" value="1"/>
</dbReference>
<evidence type="ECO:0000259" key="1">
    <source>
        <dbReference type="PROSITE" id="PS51372"/>
    </source>
</evidence>
<proteinExistence type="predicted"/>
<dbReference type="SUPFAM" id="SSF63520">
    <property type="entry name" value="PTS-regulatory domain, PRD"/>
    <property type="match status" value="1"/>
</dbReference>
<dbReference type="EMBL" id="JABMKT010000013">
    <property type="protein sequence ID" value="NYV27831.1"/>
    <property type="molecule type" value="Genomic_DNA"/>
</dbReference>
<dbReference type="Proteomes" id="UP000526184">
    <property type="component" value="Unassembled WGS sequence"/>
</dbReference>
<organism evidence="2 3">
    <name type="scientific">Streptobacillus felis</name>
    <dbReference type="NCBI Taxonomy" id="1384509"/>
    <lineage>
        <taxon>Bacteria</taxon>
        <taxon>Fusobacteriati</taxon>
        <taxon>Fusobacteriota</taxon>
        <taxon>Fusobacteriia</taxon>
        <taxon>Fusobacteriales</taxon>
        <taxon>Leptotrichiaceae</taxon>
        <taxon>Streptobacillus</taxon>
    </lineage>
</organism>
<comment type="caution">
    <text evidence="2">The sequence shown here is derived from an EMBL/GenBank/DDBJ whole genome shotgun (WGS) entry which is preliminary data.</text>
</comment>
<sequence>MENLKMRVDILKQAGVIDENISSNVLKVIDMFKDKYNISLNEENGSMLVTHLTMMLKRMRDGESINPLESEELEELKTFTVYENAKDIYSKIEESINQKIDENEHGFMMTHLVTLLGGN</sequence>
<gene>
    <name evidence="2" type="ORF">HP397_03205</name>
</gene>
<accession>A0A7Z0T722</accession>
<dbReference type="InterPro" id="IPR036634">
    <property type="entry name" value="PRD_sf"/>
</dbReference>